<evidence type="ECO:0000259" key="10">
    <source>
        <dbReference type="Pfam" id="PF23001"/>
    </source>
</evidence>
<evidence type="ECO:0000256" key="3">
    <source>
        <dbReference type="ARBA" id="ARBA00022801"/>
    </source>
</evidence>
<dbReference type="InterPro" id="IPR050131">
    <property type="entry name" value="Peptidase_S8_subtilisin-like"/>
</dbReference>
<keyword evidence="8" id="KW-0732">Signal</keyword>
<feature type="region of interest" description="Disordered" evidence="6">
    <location>
        <begin position="914"/>
        <end position="982"/>
    </location>
</feature>
<feature type="compositionally biased region" description="Basic and acidic residues" evidence="6">
    <location>
        <begin position="956"/>
        <end position="967"/>
    </location>
</feature>
<dbReference type="InterPro" id="IPR015500">
    <property type="entry name" value="Peptidase_S8_subtilisin-rel"/>
</dbReference>
<gene>
    <name evidence="13" type="ORF">JYU34_000256</name>
</gene>
<evidence type="ECO:0008006" key="15">
    <source>
        <dbReference type="Google" id="ProtNLM"/>
    </source>
</evidence>
<feature type="chain" id="PRO_5045281563" description="Membrane-bound transcription factor site-1 protease" evidence="8">
    <location>
        <begin position="24"/>
        <end position="1026"/>
    </location>
</feature>
<dbReference type="SUPFAM" id="SSF52743">
    <property type="entry name" value="Subtilisin-like"/>
    <property type="match status" value="1"/>
</dbReference>
<dbReference type="InterPro" id="IPR000209">
    <property type="entry name" value="Peptidase_S8/S53_dom"/>
</dbReference>
<evidence type="ECO:0000313" key="13">
    <source>
        <dbReference type="EMBL" id="KAG7313163.1"/>
    </source>
</evidence>
<dbReference type="PROSITE" id="PS51892">
    <property type="entry name" value="SUBTILASE"/>
    <property type="match status" value="1"/>
</dbReference>
<dbReference type="Pfam" id="PF23094">
    <property type="entry name" value="MBTPS1_3rd"/>
    <property type="match status" value="1"/>
</dbReference>
<evidence type="ECO:0000256" key="5">
    <source>
        <dbReference type="PROSITE-ProRule" id="PRU01240"/>
    </source>
</evidence>
<evidence type="ECO:0000256" key="8">
    <source>
        <dbReference type="SAM" id="SignalP"/>
    </source>
</evidence>
<comment type="similarity">
    <text evidence="1 5">Belongs to the peptidase S8 family.</text>
</comment>
<feature type="compositionally biased region" description="Low complexity" evidence="6">
    <location>
        <begin position="971"/>
        <end position="982"/>
    </location>
</feature>
<feature type="domain" description="Membrane-bound transcription factor site-1 protease-like N-terminal" evidence="10">
    <location>
        <begin position="51"/>
        <end position="131"/>
    </location>
</feature>
<comment type="caution">
    <text evidence="13">The sequence shown here is derived from an EMBL/GenBank/DDBJ whole genome shotgun (WGS) entry which is preliminary data.</text>
</comment>
<dbReference type="PROSITE" id="PS00137">
    <property type="entry name" value="SUBTILASE_HIS"/>
    <property type="match status" value="1"/>
</dbReference>
<keyword evidence="7" id="KW-0812">Transmembrane</keyword>
<keyword evidence="7" id="KW-0472">Membrane</keyword>
<dbReference type="Pfam" id="PF00082">
    <property type="entry name" value="Peptidase_S8"/>
    <property type="match status" value="1"/>
</dbReference>
<evidence type="ECO:0000256" key="7">
    <source>
        <dbReference type="SAM" id="Phobius"/>
    </source>
</evidence>
<feature type="active site" description="Charge relay system" evidence="5">
    <location>
        <position position="212"/>
    </location>
</feature>
<dbReference type="PANTHER" id="PTHR43806:SF7">
    <property type="entry name" value="MEMBRANE-BOUND TRANSCRIPTION FACTOR SITE-1 PROTEASE"/>
    <property type="match status" value="1"/>
</dbReference>
<feature type="active site" description="Charge relay system" evidence="5">
    <location>
        <position position="408"/>
    </location>
</feature>
<dbReference type="Gene3D" id="3.40.50.200">
    <property type="entry name" value="Peptidase S8/S53 domain"/>
    <property type="match status" value="1"/>
</dbReference>
<dbReference type="Pfam" id="PF23090">
    <property type="entry name" value="MBTPS1_4th"/>
    <property type="match status" value="1"/>
</dbReference>
<proteinExistence type="inferred from homology"/>
<dbReference type="InterPro" id="IPR022398">
    <property type="entry name" value="Peptidase_S8_His-AS"/>
</dbReference>
<name>A0ABQ7R7A0_PLUXY</name>
<dbReference type="InterPro" id="IPR057060">
    <property type="entry name" value="MBTPS1_3rd"/>
</dbReference>
<keyword evidence="3 5" id="KW-0378">Hydrolase</keyword>
<evidence type="ECO:0000256" key="6">
    <source>
        <dbReference type="SAM" id="MobiDB-lite"/>
    </source>
</evidence>
<evidence type="ECO:0000256" key="4">
    <source>
        <dbReference type="ARBA" id="ARBA00022825"/>
    </source>
</evidence>
<dbReference type="InterPro" id="IPR023828">
    <property type="entry name" value="Peptidase_S8_Ser-AS"/>
</dbReference>
<feature type="domain" description="MBTPS1 third" evidence="12">
    <location>
        <begin position="478"/>
        <end position="603"/>
    </location>
</feature>
<dbReference type="PROSITE" id="PS00138">
    <property type="entry name" value="SUBTILASE_SER"/>
    <property type="match status" value="1"/>
</dbReference>
<organism evidence="13 14">
    <name type="scientific">Plutella xylostella</name>
    <name type="common">Diamondback moth</name>
    <name type="synonym">Plutella maculipennis</name>
    <dbReference type="NCBI Taxonomy" id="51655"/>
    <lineage>
        <taxon>Eukaryota</taxon>
        <taxon>Metazoa</taxon>
        <taxon>Ecdysozoa</taxon>
        <taxon>Arthropoda</taxon>
        <taxon>Hexapoda</taxon>
        <taxon>Insecta</taxon>
        <taxon>Pterygota</taxon>
        <taxon>Neoptera</taxon>
        <taxon>Endopterygota</taxon>
        <taxon>Lepidoptera</taxon>
        <taxon>Glossata</taxon>
        <taxon>Ditrysia</taxon>
        <taxon>Yponomeutoidea</taxon>
        <taxon>Plutellidae</taxon>
        <taxon>Plutella</taxon>
    </lineage>
</organism>
<evidence type="ECO:0000259" key="12">
    <source>
        <dbReference type="Pfam" id="PF23094"/>
    </source>
</evidence>
<dbReference type="EMBL" id="JAHIBW010000001">
    <property type="protein sequence ID" value="KAG7313163.1"/>
    <property type="molecule type" value="Genomic_DNA"/>
</dbReference>
<feature type="signal peptide" evidence="8">
    <location>
        <begin position="1"/>
        <end position="23"/>
    </location>
</feature>
<evidence type="ECO:0000256" key="1">
    <source>
        <dbReference type="ARBA" id="ARBA00011073"/>
    </source>
</evidence>
<keyword evidence="4 5" id="KW-0720">Serine protease</keyword>
<dbReference type="PROSITE" id="PS51257">
    <property type="entry name" value="PROKAR_LIPOPROTEIN"/>
    <property type="match status" value="1"/>
</dbReference>
<dbReference type="InterPro" id="IPR057032">
    <property type="entry name" value="MBTPS1_4th"/>
</dbReference>
<reference evidence="13 14" key="1">
    <citation type="submission" date="2021-06" db="EMBL/GenBank/DDBJ databases">
        <title>A haploid diamondback moth (Plutella xylostella L.) genome assembly resolves 31 chromosomes and identifies a diamide resistance mutation.</title>
        <authorList>
            <person name="Ward C.M."/>
            <person name="Perry K.D."/>
            <person name="Baker G."/>
            <person name="Powis K."/>
            <person name="Heckel D.G."/>
            <person name="Baxter S.W."/>
        </authorList>
    </citation>
    <scope>NUCLEOTIDE SEQUENCE [LARGE SCALE GENOMIC DNA]</scope>
    <source>
        <strain evidence="13 14">LV</strain>
        <tissue evidence="13">Single pupa</tissue>
    </source>
</reference>
<dbReference type="PANTHER" id="PTHR43806">
    <property type="entry name" value="PEPTIDASE S8"/>
    <property type="match status" value="1"/>
</dbReference>
<keyword evidence="14" id="KW-1185">Reference proteome</keyword>
<keyword evidence="2 5" id="KW-0645">Protease</keyword>
<feature type="active site" description="Charge relay system" evidence="5">
    <location>
        <position position="243"/>
    </location>
</feature>
<evidence type="ECO:0000259" key="11">
    <source>
        <dbReference type="Pfam" id="PF23090"/>
    </source>
</evidence>
<evidence type="ECO:0000256" key="2">
    <source>
        <dbReference type="ARBA" id="ARBA00022670"/>
    </source>
</evidence>
<dbReference type="InterPro" id="IPR036852">
    <property type="entry name" value="Peptidase_S8/S53_dom_sf"/>
</dbReference>
<protein>
    <recommendedName>
        <fullName evidence="15">Membrane-bound transcription factor site-1 protease</fullName>
    </recommendedName>
</protein>
<dbReference type="Proteomes" id="UP000823941">
    <property type="component" value="Chromosome 1"/>
</dbReference>
<keyword evidence="7" id="KW-1133">Transmembrane helix</keyword>
<dbReference type="Pfam" id="PF23001">
    <property type="entry name" value="MBTP1_N"/>
    <property type="match status" value="1"/>
</dbReference>
<sequence>MDLIFRMAMLFLLIGIMVQACLGVEIEVPPSGEICNTTGSAQVNYEFSTDVVPGEHIVTFRGYYPKSARDNYVGAAMKNAGVTNWTIVPRSNPAADYPSDFDVISFDAKWMKAAIGALEDHPAVKRVTVQRFVQRSIKYIDEEDCGSSDCLYSGWRNHRARALHSVRQTKQTSYNSRKLLRTVPRQITSVLRADVLWALGVTGEGIRVAVFDTGLARHHPHFSGVQERTDWTGEQSADDALGHGTFVAGVIASQKHCLGLAPNALLHIFRVFTDNQVSYTSWFLDAFNYAIMRKIDVLNLSIGGPDFMDHPFVDKVWELSANKVIMVSAIGNDGPLYGTLNNPADQMDVIGVGGIGFDDRVARFSSRGMTTWELPEGYGRMKPDIVTYGSGVRGSAVNGGCRSLSGTSVASPVVAGAIALLASGVPRSHLSPASVKQALTATARRLPSANMFEQGHGKLDLIAAFQYLADYTPRATLSPPYIDLTECPYMWPYCTQPIYYSQQPTIVNVTVTNGLGVAGIIKEVTWHPYLPDGDLLTVSASHSEPLWPWSGWLALRLAAAQSAAAADTTAQGHVNITIESHLEFGEGTINQTLMLPIRAKIIPVPNRSRRLLWDQFHSLRYPGGYFPRDDLRAKHDPLDWRADHPHTNHREMYKRLRDHQYYVEVAGTPLTCIDMSLYGALLLVDPEDEYFPEELAALKKAVDEGLSLVVFADWYNATLLKHVKFYDENTRQWWIPETGGANIPALNDLLGMFQIALGDRVFSGPFRLPPHAMFYASGTHVHTFPSHGLLVTAQLHDQARQVMSGEKAGAEGEGDTMAVPVLGLLQTGADYANDTDAVPKAGRIVVYGDSSCLEGGASKPCHWLLLSALQYAIAGHVPQALRDMATPHKDNHIIPSELPQRAPGGRLELYSRVLSRDGSGPRPPPPCPAPPPLPPRPVPAPPRRTFVPRPPPQDHGILETDSTERARRAWRGAGAPPRASSAAGYEATSWRLLLLLAAAASLYVATALWNRCGRRLRRRRVLSLST</sequence>
<feature type="compositionally biased region" description="Pro residues" evidence="6">
    <location>
        <begin position="921"/>
        <end position="953"/>
    </location>
</feature>
<accession>A0ABQ7R7A0</accession>
<dbReference type="InterPro" id="IPR055143">
    <property type="entry name" value="MBTP1_N"/>
</dbReference>
<evidence type="ECO:0000259" key="9">
    <source>
        <dbReference type="Pfam" id="PF00082"/>
    </source>
</evidence>
<feature type="transmembrane region" description="Helical" evidence="7">
    <location>
        <begin position="990"/>
        <end position="1010"/>
    </location>
</feature>
<dbReference type="PRINTS" id="PR00723">
    <property type="entry name" value="SUBTILISIN"/>
</dbReference>
<evidence type="ECO:0000313" key="14">
    <source>
        <dbReference type="Proteomes" id="UP000823941"/>
    </source>
</evidence>
<feature type="domain" description="MBTPS1 fourth" evidence="11">
    <location>
        <begin position="605"/>
        <end position="877"/>
    </location>
</feature>
<feature type="domain" description="Peptidase S8/S53" evidence="9">
    <location>
        <begin position="203"/>
        <end position="457"/>
    </location>
</feature>